<dbReference type="Gene3D" id="3.40.50.300">
    <property type="entry name" value="P-loop containing nucleotide triphosphate hydrolases"/>
    <property type="match status" value="1"/>
</dbReference>
<dbReference type="InterPro" id="IPR058852">
    <property type="entry name" value="HTH_77"/>
</dbReference>
<evidence type="ECO:0000313" key="4">
    <source>
        <dbReference type="Proteomes" id="UP000602532"/>
    </source>
</evidence>
<dbReference type="InterPro" id="IPR027417">
    <property type="entry name" value="P-loop_NTPase"/>
</dbReference>
<evidence type="ECO:0000259" key="2">
    <source>
        <dbReference type="Pfam" id="PF25872"/>
    </source>
</evidence>
<proteinExistence type="predicted"/>
<organism evidence="3 4">
    <name type="scientific">Microbacterium gallinarum</name>
    <dbReference type="NCBI Taxonomy" id="2762209"/>
    <lineage>
        <taxon>Bacteria</taxon>
        <taxon>Bacillati</taxon>
        <taxon>Actinomycetota</taxon>
        <taxon>Actinomycetes</taxon>
        <taxon>Micrococcales</taxon>
        <taxon>Microbacteriaceae</taxon>
        <taxon>Microbacterium</taxon>
    </lineage>
</organism>
<reference evidence="3 4" key="1">
    <citation type="submission" date="2020-08" db="EMBL/GenBank/DDBJ databases">
        <title>A Genomic Blueprint of the Chicken Gut Microbiome.</title>
        <authorList>
            <person name="Gilroy R."/>
            <person name="Ravi A."/>
            <person name="Getino M."/>
            <person name="Pursley I."/>
            <person name="Horton D.L."/>
            <person name="Alikhan N.-F."/>
            <person name="Baker D."/>
            <person name="Gharbi K."/>
            <person name="Hall N."/>
            <person name="Watson M."/>
            <person name="Adriaenssens E.M."/>
            <person name="Foster-Nyarko E."/>
            <person name="Jarju S."/>
            <person name="Secka A."/>
            <person name="Antonio M."/>
            <person name="Oren A."/>
            <person name="Chaudhuri R."/>
            <person name="La Ragione R.M."/>
            <person name="Hildebrand F."/>
            <person name="Pallen M.J."/>
        </authorList>
    </citation>
    <scope>NUCLEOTIDE SEQUENCE [LARGE SCALE GENOMIC DNA]</scope>
    <source>
        <strain evidence="3 4">Sa1CUA4</strain>
    </source>
</reference>
<accession>A0ABR8X6W1</accession>
<comment type="caution">
    <text evidence="3">The sequence shown here is derived from an EMBL/GenBank/DDBJ whole genome shotgun (WGS) entry which is preliminary data.</text>
</comment>
<dbReference type="Pfam" id="PF25872">
    <property type="entry name" value="HTH_77"/>
    <property type="match status" value="1"/>
</dbReference>
<protein>
    <submittedName>
        <fullName evidence="3">DUF4062 domain-containing protein</fullName>
    </submittedName>
</protein>
<dbReference type="PANTHER" id="PTHR47691:SF3">
    <property type="entry name" value="HTH-TYPE TRANSCRIPTIONAL REGULATOR RV0890C-RELATED"/>
    <property type="match status" value="1"/>
</dbReference>
<dbReference type="Pfam" id="PF13271">
    <property type="entry name" value="DUF4062"/>
    <property type="match status" value="1"/>
</dbReference>
<dbReference type="Proteomes" id="UP000602532">
    <property type="component" value="Unassembled WGS sequence"/>
</dbReference>
<keyword evidence="4" id="KW-1185">Reference proteome</keyword>
<feature type="domain" description="Winged helix-turn-helix" evidence="2">
    <location>
        <begin position="442"/>
        <end position="516"/>
    </location>
</feature>
<evidence type="ECO:0000313" key="3">
    <source>
        <dbReference type="EMBL" id="MBD8024626.1"/>
    </source>
</evidence>
<sequence>MTGESFPAIRTPDQRIRVFVSSTLRELADERRAVRAAIERMRLAPVMFELGARPHPPRELYRSYLSQSDVFVGIYGSSYGWVAPDEEISGLEDEYNLAPKTMPKLIYIKNADTRDERLADLIARIQADDTAAYLHFHSPEDLEDHVADDLAMLLAERFDQSQPPAAVTIAEASESLRARVPVPYTETIGRDGELAELRALLGSGDHRVVSLIGPGGIGKSRLAIEAAQANADLFPDGVFFVPLEGVLEANLLLPTIAYILGVRDTGGGTLEERIAGALGQRRVLLVLDNFEQLIDEAPVLVQLFTLAPRAVFLVTSRVVLRIRGEQVFDVDALSAPDEGAPATLDRALSSSACLLFAERAQAAKPGFELSAENAPDVIHICRRLDGLPLAIELAAAKLRILTAHDVAQRLDQSLPLLSTSARDLPERHRTMRSTIDWSVSLLSPEQRDMLDGLGVFAARFSLEAVEAIGEGRAWGDGAIETLAALIDASLVKQIDIAGRSAFSLLAIVREYAVERLEERGEAAEMRIAHGRYYLDLVRRIAPGLRGPRQADTVAELSLEVPNLRAAARHLVRAGLLDEAADFAWCLLPYWWISSLWAEVRLWMLELLAHDGPLDDRTRAIATFFTLWGEMWQRPSDQVVDGLGECVRLFAASGDRDAAAMAQAARATTRLQFPGLDPVAADAELTEAIATLNELGNGWGEALAEVGLGFLSFVRGSVGDARAHFDRSAEIADAEQDIFTRAVSGNNRARIFFMLGEVDTAEQEYFLTLDLSARLRFAEGAAYALEGMCAIAAVRGDAWRAGVFAAVTRTMRETTGIFDIEGFAIHVPPLAALRERDPDGVAGGERDGAEMTPADAIRLALPQADAPAREALQRW</sequence>
<feature type="domain" description="DUF4062" evidence="1">
    <location>
        <begin position="17"/>
        <end position="98"/>
    </location>
</feature>
<name>A0ABR8X6W1_9MICO</name>
<dbReference type="SUPFAM" id="SSF48452">
    <property type="entry name" value="TPR-like"/>
    <property type="match status" value="1"/>
</dbReference>
<dbReference type="PANTHER" id="PTHR47691">
    <property type="entry name" value="REGULATOR-RELATED"/>
    <property type="match status" value="1"/>
</dbReference>
<dbReference type="InterPro" id="IPR025139">
    <property type="entry name" value="DUF4062"/>
</dbReference>
<dbReference type="InterPro" id="IPR011990">
    <property type="entry name" value="TPR-like_helical_dom_sf"/>
</dbReference>
<dbReference type="PRINTS" id="PR00364">
    <property type="entry name" value="DISEASERSIST"/>
</dbReference>
<dbReference type="RefSeq" id="WP_191766972.1">
    <property type="nucleotide sequence ID" value="NZ_JACSPM010000005.1"/>
</dbReference>
<dbReference type="SUPFAM" id="SSF52540">
    <property type="entry name" value="P-loop containing nucleoside triphosphate hydrolases"/>
    <property type="match status" value="1"/>
</dbReference>
<evidence type="ECO:0000259" key="1">
    <source>
        <dbReference type="Pfam" id="PF13271"/>
    </source>
</evidence>
<dbReference type="EMBL" id="JACSPM010000005">
    <property type="protein sequence ID" value="MBD8024626.1"/>
    <property type="molecule type" value="Genomic_DNA"/>
</dbReference>
<gene>
    <name evidence="3" type="ORF">H9622_13645</name>
</gene>
<dbReference type="Gene3D" id="1.25.40.10">
    <property type="entry name" value="Tetratricopeptide repeat domain"/>
    <property type="match status" value="1"/>
</dbReference>